<dbReference type="KEGG" id="plyc:GXP70_20450"/>
<reference evidence="4 5" key="1">
    <citation type="submission" date="2020-01" db="EMBL/GenBank/DDBJ databases">
        <title>Paenibacillus sp. nov., isolated from tomato rhizosphere.</title>
        <authorList>
            <person name="Weon H.-Y."/>
            <person name="Lee S.A."/>
        </authorList>
    </citation>
    <scope>NUCLEOTIDE SEQUENCE [LARGE SCALE GENOMIC DNA]</scope>
    <source>
        <strain evidence="4 5">12200R-189</strain>
    </source>
</reference>
<evidence type="ECO:0000256" key="3">
    <source>
        <dbReference type="ARBA" id="ARBA00022691"/>
    </source>
</evidence>
<keyword evidence="1 4" id="KW-0489">Methyltransferase</keyword>
<evidence type="ECO:0000256" key="2">
    <source>
        <dbReference type="ARBA" id="ARBA00022679"/>
    </source>
</evidence>
<organism evidence="4 5">
    <name type="scientific">Paenibacillus lycopersici</name>
    <dbReference type="NCBI Taxonomy" id="2704462"/>
    <lineage>
        <taxon>Bacteria</taxon>
        <taxon>Bacillati</taxon>
        <taxon>Bacillota</taxon>
        <taxon>Bacilli</taxon>
        <taxon>Bacillales</taxon>
        <taxon>Paenibacillaceae</taxon>
        <taxon>Paenibacillus</taxon>
    </lineage>
</organism>
<evidence type="ECO:0000313" key="5">
    <source>
        <dbReference type="Proteomes" id="UP000476064"/>
    </source>
</evidence>
<proteinExistence type="predicted"/>
<dbReference type="AlphaFoldDB" id="A0A6C0G3X0"/>
<sequence length="213" mass="22812">MSTEQEATERYVDGLLGDDADLARVHAAIEAQGMPQISIAPGYGRLLTMLVRMSGARNVLEIGALGGYSGICLARGLQAGGKLTSLELKEEYAATARNNLEAAGLGDRVEYVIGDAKESLAALEQEGRKFDFFFIDADKDSYPAYLEWAIKLGNPGAVITGDNALLHGRTIDPDKNGPSVQAMREFNQTMVGDERLTGTLLPAYDGLAIAMIK</sequence>
<dbReference type="SUPFAM" id="SSF53335">
    <property type="entry name" value="S-adenosyl-L-methionine-dependent methyltransferases"/>
    <property type="match status" value="1"/>
</dbReference>
<keyword evidence="3" id="KW-0949">S-adenosyl-L-methionine</keyword>
<dbReference type="CDD" id="cd02440">
    <property type="entry name" value="AdoMet_MTases"/>
    <property type="match status" value="1"/>
</dbReference>
<dbReference type="InterPro" id="IPR029063">
    <property type="entry name" value="SAM-dependent_MTases_sf"/>
</dbReference>
<dbReference type="InterPro" id="IPR002935">
    <property type="entry name" value="SAM_O-MeTrfase"/>
</dbReference>
<dbReference type="GO" id="GO:0008171">
    <property type="term" value="F:O-methyltransferase activity"/>
    <property type="evidence" value="ECO:0007669"/>
    <property type="project" value="InterPro"/>
</dbReference>
<gene>
    <name evidence="4" type="ORF">GXP70_20450</name>
</gene>
<dbReference type="InterPro" id="IPR050362">
    <property type="entry name" value="Cation-dep_OMT"/>
</dbReference>
<dbReference type="PROSITE" id="PS51682">
    <property type="entry name" value="SAM_OMT_I"/>
    <property type="match status" value="1"/>
</dbReference>
<dbReference type="GO" id="GO:0008757">
    <property type="term" value="F:S-adenosylmethionine-dependent methyltransferase activity"/>
    <property type="evidence" value="ECO:0007669"/>
    <property type="project" value="TreeGrafter"/>
</dbReference>
<dbReference type="RefSeq" id="WP_162358548.1">
    <property type="nucleotide sequence ID" value="NZ_CP048209.1"/>
</dbReference>
<dbReference type="Gene3D" id="3.40.50.150">
    <property type="entry name" value="Vaccinia Virus protein VP39"/>
    <property type="match status" value="1"/>
</dbReference>
<protein>
    <submittedName>
        <fullName evidence="4">O-methyltransferase</fullName>
    </submittedName>
</protein>
<dbReference type="GO" id="GO:0032259">
    <property type="term" value="P:methylation"/>
    <property type="evidence" value="ECO:0007669"/>
    <property type="project" value="UniProtKB-KW"/>
</dbReference>
<accession>A0A6C0G3X0</accession>
<dbReference type="Proteomes" id="UP000476064">
    <property type="component" value="Chromosome"/>
</dbReference>
<dbReference type="EMBL" id="CP048209">
    <property type="protein sequence ID" value="QHT62114.1"/>
    <property type="molecule type" value="Genomic_DNA"/>
</dbReference>
<dbReference type="Pfam" id="PF01596">
    <property type="entry name" value="Methyltransf_3"/>
    <property type="match status" value="1"/>
</dbReference>
<dbReference type="PANTHER" id="PTHR10509:SF14">
    <property type="entry name" value="CAFFEOYL-COA O-METHYLTRANSFERASE 3-RELATED"/>
    <property type="match status" value="1"/>
</dbReference>
<keyword evidence="2 4" id="KW-0808">Transferase</keyword>
<evidence type="ECO:0000256" key="1">
    <source>
        <dbReference type="ARBA" id="ARBA00022603"/>
    </source>
</evidence>
<dbReference type="PANTHER" id="PTHR10509">
    <property type="entry name" value="O-METHYLTRANSFERASE-RELATED"/>
    <property type="match status" value="1"/>
</dbReference>
<name>A0A6C0G3X0_9BACL</name>
<keyword evidence="5" id="KW-1185">Reference proteome</keyword>
<evidence type="ECO:0000313" key="4">
    <source>
        <dbReference type="EMBL" id="QHT62114.1"/>
    </source>
</evidence>